<feature type="transmembrane region" description="Helical" evidence="1">
    <location>
        <begin position="405"/>
        <end position="427"/>
    </location>
</feature>
<feature type="transmembrane region" description="Helical" evidence="1">
    <location>
        <begin position="316"/>
        <end position="340"/>
    </location>
</feature>
<feature type="non-terminal residue" evidence="2">
    <location>
        <position position="535"/>
    </location>
</feature>
<protein>
    <submittedName>
        <fullName evidence="2">Uncharacterized protein</fullName>
    </submittedName>
</protein>
<keyword evidence="3" id="KW-1185">Reference proteome</keyword>
<evidence type="ECO:0000256" key="1">
    <source>
        <dbReference type="SAM" id="Phobius"/>
    </source>
</evidence>
<name>A0AAD8AF66_DIPPU</name>
<keyword evidence="1" id="KW-0812">Transmembrane</keyword>
<dbReference type="InterPro" id="IPR053291">
    <property type="entry name" value="Ommatidial_diff-associated"/>
</dbReference>
<dbReference type="Proteomes" id="UP001233999">
    <property type="component" value="Unassembled WGS sequence"/>
</dbReference>
<gene>
    <name evidence="2" type="ORF">L9F63_011189</name>
</gene>
<dbReference type="AlphaFoldDB" id="A0AAD8AF66"/>
<feature type="transmembrane region" description="Helical" evidence="1">
    <location>
        <begin position="360"/>
        <end position="385"/>
    </location>
</feature>
<reference evidence="2" key="2">
    <citation type="submission" date="2023-05" db="EMBL/GenBank/DDBJ databases">
        <authorList>
            <person name="Fouks B."/>
        </authorList>
    </citation>
    <scope>NUCLEOTIDE SEQUENCE</scope>
    <source>
        <strain evidence="2">Stay&amp;Tobe</strain>
        <tissue evidence="2">Testes</tissue>
    </source>
</reference>
<dbReference type="PANTHER" id="PTHR21579">
    <property type="entry name" value="PROTEIN TINCAR"/>
    <property type="match status" value="1"/>
</dbReference>
<organism evidence="2 3">
    <name type="scientific">Diploptera punctata</name>
    <name type="common">Pacific beetle cockroach</name>
    <dbReference type="NCBI Taxonomy" id="6984"/>
    <lineage>
        <taxon>Eukaryota</taxon>
        <taxon>Metazoa</taxon>
        <taxon>Ecdysozoa</taxon>
        <taxon>Arthropoda</taxon>
        <taxon>Hexapoda</taxon>
        <taxon>Insecta</taxon>
        <taxon>Pterygota</taxon>
        <taxon>Neoptera</taxon>
        <taxon>Polyneoptera</taxon>
        <taxon>Dictyoptera</taxon>
        <taxon>Blattodea</taxon>
        <taxon>Blaberoidea</taxon>
        <taxon>Blaberidae</taxon>
        <taxon>Diplopterinae</taxon>
        <taxon>Diploptera</taxon>
    </lineage>
</organism>
<feature type="non-terminal residue" evidence="2">
    <location>
        <position position="1"/>
    </location>
</feature>
<comment type="caution">
    <text evidence="2">The sequence shown here is derived from an EMBL/GenBank/DDBJ whole genome shotgun (WGS) entry which is preliminary data.</text>
</comment>
<dbReference type="PANTHER" id="PTHR21579:SF20">
    <property type="entry name" value="PROTEIN TINCAR"/>
    <property type="match status" value="1"/>
</dbReference>
<reference evidence="2" key="1">
    <citation type="journal article" date="2023" name="IScience">
        <title>Live-bearing cockroach genome reveals convergent evolutionary mechanisms linked to viviparity in insects and beyond.</title>
        <authorList>
            <person name="Fouks B."/>
            <person name="Harrison M.C."/>
            <person name="Mikhailova A.A."/>
            <person name="Marchal E."/>
            <person name="English S."/>
            <person name="Carruthers M."/>
            <person name="Jennings E.C."/>
            <person name="Chiamaka E.L."/>
            <person name="Frigard R.A."/>
            <person name="Pippel M."/>
            <person name="Attardo G.M."/>
            <person name="Benoit J.B."/>
            <person name="Bornberg-Bauer E."/>
            <person name="Tobe S.S."/>
        </authorList>
    </citation>
    <scope>NUCLEOTIDE SEQUENCE</scope>
    <source>
        <strain evidence="2">Stay&amp;Tobe</strain>
    </source>
</reference>
<dbReference type="EMBL" id="JASPKZ010001575">
    <property type="protein sequence ID" value="KAJ9597950.1"/>
    <property type="molecule type" value="Genomic_DNA"/>
</dbReference>
<sequence>IPTLDPAYINHTPGSAPPLSVRIHLLGIDNYKIFVSILIYIQGIHHWHLHSAIASVTRNFDPASNNNPIFHQLDATTKKDGSSGDDKNYGNRLQENIMHGEREAGPSKHVPILLVTSQGPRSPQQLVSILRFLGTARLPRPDGSSRPPHTIFSCGRSLQDRKPCQRRIQTRTTSKHVMAAGILHRDAIWRTDLDFMVVHRDRLVVFSLLTAANQSTANIPASAAHNVTTSVEMYEGPVSPEFLNYGLALLVYAVRYPAVFWNTNKGFAALFSIQLLANGLQSLLAFAGICVLYRVQVIGAAEALPLMPQQPFILNAHVSLSLFILSSGLVLASSLVLYLYGYGRFNAFLRMERERKVVVLGSSGGAGWGYFTHCAALCVLMALAVCNAPLLYDYTLVYRGSLDGAILATVVGAIAHLFLWILLWLFLTLKQRWVFKLRVTVGRATVRSARSVRLVTDVDLSRHESSDAPLLVVGNGRTYTIADTSPKKAIMSVIQRTALERKGKNGTRLLDDQIYWLRPKTGNDINRKHKVTFDD</sequence>
<accession>A0AAD8AF66</accession>
<evidence type="ECO:0000313" key="3">
    <source>
        <dbReference type="Proteomes" id="UP001233999"/>
    </source>
</evidence>
<proteinExistence type="predicted"/>
<evidence type="ECO:0000313" key="2">
    <source>
        <dbReference type="EMBL" id="KAJ9597950.1"/>
    </source>
</evidence>
<keyword evidence="1" id="KW-1133">Transmembrane helix</keyword>
<keyword evidence="1" id="KW-0472">Membrane</keyword>